<comment type="caution">
    <text evidence="2">The sequence shown here is derived from an EMBL/GenBank/DDBJ whole genome shotgun (WGS) entry which is preliminary data.</text>
</comment>
<keyword evidence="1" id="KW-0472">Membrane</keyword>
<keyword evidence="1" id="KW-0812">Transmembrane</keyword>
<name>A0A814RTX6_ADIRI</name>
<gene>
    <name evidence="2" type="ORF">EDS130_LOCUS21889</name>
</gene>
<proteinExistence type="predicted"/>
<accession>A0A814RTX6</accession>
<evidence type="ECO:0000256" key="1">
    <source>
        <dbReference type="SAM" id="Phobius"/>
    </source>
</evidence>
<feature type="transmembrane region" description="Helical" evidence="1">
    <location>
        <begin position="94"/>
        <end position="119"/>
    </location>
</feature>
<protein>
    <submittedName>
        <fullName evidence="2">Uncharacterized protein</fullName>
    </submittedName>
</protein>
<reference evidence="2" key="1">
    <citation type="submission" date="2021-02" db="EMBL/GenBank/DDBJ databases">
        <authorList>
            <person name="Nowell W R."/>
        </authorList>
    </citation>
    <scope>NUCLEOTIDE SEQUENCE</scope>
</reference>
<evidence type="ECO:0000313" key="2">
    <source>
        <dbReference type="EMBL" id="CAF1137278.1"/>
    </source>
</evidence>
<evidence type="ECO:0000313" key="3">
    <source>
        <dbReference type="Proteomes" id="UP000663852"/>
    </source>
</evidence>
<sequence length="164" mass="18677">MYTPTTCLLLNYTVQSHQCEDCSYGSCKYYTCYNEFFQATYPIANGTYIISTTSSIDRSEPHQQTQINNAYKCFYQLNNVILLLMELPNNNANLVQLSVAFSFAGLWILILVALLMLYLTAGCKCCHCRALLSSCVARLRIAKQQVKNKLQFTSKNDIEMTTRT</sequence>
<dbReference type="AlphaFoldDB" id="A0A814RTX6"/>
<dbReference type="Proteomes" id="UP000663852">
    <property type="component" value="Unassembled WGS sequence"/>
</dbReference>
<keyword evidence="1" id="KW-1133">Transmembrane helix</keyword>
<organism evidence="2 3">
    <name type="scientific">Adineta ricciae</name>
    <name type="common">Rotifer</name>
    <dbReference type="NCBI Taxonomy" id="249248"/>
    <lineage>
        <taxon>Eukaryota</taxon>
        <taxon>Metazoa</taxon>
        <taxon>Spiralia</taxon>
        <taxon>Gnathifera</taxon>
        <taxon>Rotifera</taxon>
        <taxon>Eurotatoria</taxon>
        <taxon>Bdelloidea</taxon>
        <taxon>Adinetida</taxon>
        <taxon>Adinetidae</taxon>
        <taxon>Adineta</taxon>
    </lineage>
</organism>
<dbReference type="EMBL" id="CAJNOJ010000112">
    <property type="protein sequence ID" value="CAF1137278.1"/>
    <property type="molecule type" value="Genomic_DNA"/>
</dbReference>